<dbReference type="Proteomes" id="UP000556329">
    <property type="component" value="Unassembled WGS sequence"/>
</dbReference>
<evidence type="ECO:0000313" key="1">
    <source>
        <dbReference type="EMBL" id="MBB6408782.1"/>
    </source>
</evidence>
<evidence type="ECO:0000313" key="2">
    <source>
        <dbReference type="Proteomes" id="UP000556329"/>
    </source>
</evidence>
<accession>A0A841PEY0</accession>
<dbReference type="RefSeq" id="WP_184871798.1">
    <property type="nucleotide sequence ID" value="NZ_JACHEF010000001.1"/>
</dbReference>
<organism evidence="1 2">
    <name type="scientific">Mesorhizobium sangaii</name>
    <dbReference type="NCBI Taxonomy" id="505389"/>
    <lineage>
        <taxon>Bacteria</taxon>
        <taxon>Pseudomonadati</taxon>
        <taxon>Pseudomonadota</taxon>
        <taxon>Alphaproteobacteria</taxon>
        <taxon>Hyphomicrobiales</taxon>
        <taxon>Phyllobacteriaceae</taxon>
        <taxon>Mesorhizobium</taxon>
    </lineage>
</organism>
<protein>
    <submittedName>
        <fullName evidence="1">Uncharacterized protein</fullName>
    </submittedName>
</protein>
<keyword evidence="2" id="KW-1185">Reference proteome</keyword>
<name>A0A841PEY0_9HYPH</name>
<proteinExistence type="predicted"/>
<comment type="caution">
    <text evidence="1">The sequence shown here is derived from an EMBL/GenBank/DDBJ whole genome shotgun (WGS) entry which is preliminary data.</text>
</comment>
<dbReference type="EMBL" id="JACHEF010000001">
    <property type="protein sequence ID" value="MBB6408782.1"/>
    <property type="molecule type" value="Genomic_DNA"/>
</dbReference>
<reference evidence="1 2" key="1">
    <citation type="submission" date="2020-08" db="EMBL/GenBank/DDBJ databases">
        <title>Genomic Encyclopedia of Type Strains, Phase IV (KMG-IV): sequencing the most valuable type-strain genomes for metagenomic binning, comparative biology and taxonomic classification.</title>
        <authorList>
            <person name="Goeker M."/>
        </authorList>
    </citation>
    <scope>NUCLEOTIDE SEQUENCE [LARGE SCALE GENOMIC DNA]</scope>
    <source>
        <strain evidence="1 2">DSM 100039</strain>
    </source>
</reference>
<gene>
    <name evidence="1" type="ORF">HNQ71_001426</name>
</gene>
<sequence length="115" mass="12326">MRVVLDMFSGRPNPSFGLAPNEVAELGARARALSVPSAAPAWPQAGWRGFIVLGDGLPGSEPIWLRVKEKVVEMQSGTWQDSTGIEALLEASARRHGYGALLDEARKRTNSGAVL</sequence>
<dbReference type="AlphaFoldDB" id="A0A841PEY0"/>